<gene>
    <name evidence="2" type="ORF">GCM10011611_35510</name>
</gene>
<reference evidence="2" key="1">
    <citation type="journal article" date="2014" name="Int. J. Syst. Evol. Microbiol.">
        <title>Complete genome sequence of Corynebacterium casei LMG S-19264T (=DSM 44701T), isolated from a smear-ripened cheese.</title>
        <authorList>
            <consortium name="US DOE Joint Genome Institute (JGI-PGF)"/>
            <person name="Walter F."/>
            <person name="Albersmeier A."/>
            <person name="Kalinowski J."/>
            <person name="Ruckert C."/>
        </authorList>
    </citation>
    <scope>NUCLEOTIDE SEQUENCE</scope>
    <source>
        <strain evidence="2">CGMCC 1.15725</strain>
    </source>
</reference>
<dbReference type="RefSeq" id="WP_189048155.1">
    <property type="nucleotide sequence ID" value="NZ_BMJQ01000009.1"/>
</dbReference>
<dbReference type="PANTHER" id="PTHR43792:SF1">
    <property type="entry name" value="N-ACETYLTRANSFERASE DOMAIN-CONTAINING PROTEIN"/>
    <property type="match status" value="1"/>
</dbReference>
<sequence>MTDRFPDLFETPRLTLRPVALTDAEAIFDGYAQDPEVARFTIWAPHRDLTDTVAFLELCLAKSPADARTYALIGREDGALRGLLDLRRTKPHAVEFGYVLARRWWGQGLMTEALGTIVAWALAQPDIFRIGAVCDVDNIGSARVMEKAGLNREGVLRRWLVHPNISAEPRDCYGYAKVR</sequence>
<reference evidence="2" key="2">
    <citation type="submission" date="2020-09" db="EMBL/GenBank/DDBJ databases">
        <authorList>
            <person name="Sun Q."/>
            <person name="Zhou Y."/>
        </authorList>
    </citation>
    <scope>NUCLEOTIDE SEQUENCE</scope>
    <source>
        <strain evidence="2">CGMCC 1.15725</strain>
    </source>
</reference>
<comment type="caution">
    <text evidence="2">The sequence shown here is derived from an EMBL/GenBank/DDBJ whole genome shotgun (WGS) entry which is preliminary data.</text>
</comment>
<dbReference type="InterPro" id="IPR016181">
    <property type="entry name" value="Acyl_CoA_acyltransferase"/>
</dbReference>
<dbReference type="InterPro" id="IPR051531">
    <property type="entry name" value="N-acetyltransferase"/>
</dbReference>
<name>A0A8J3E4E3_9PROT</name>
<accession>A0A8J3E4E3</accession>
<dbReference type="GO" id="GO:0016747">
    <property type="term" value="F:acyltransferase activity, transferring groups other than amino-acyl groups"/>
    <property type="evidence" value="ECO:0007669"/>
    <property type="project" value="InterPro"/>
</dbReference>
<dbReference type="PROSITE" id="PS51186">
    <property type="entry name" value="GNAT"/>
    <property type="match status" value="1"/>
</dbReference>
<dbReference type="InterPro" id="IPR000182">
    <property type="entry name" value="GNAT_dom"/>
</dbReference>
<dbReference type="AlphaFoldDB" id="A0A8J3E4E3"/>
<keyword evidence="3" id="KW-1185">Reference proteome</keyword>
<dbReference type="Proteomes" id="UP000646365">
    <property type="component" value="Unassembled WGS sequence"/>
</dbReference>
<organism evidence="2 3">
    <name type="scientific">Aliidongia dinghuensis</name>
    <dbReference type="NCBI Taxonomy" id="1867774"/>
    <lineage>
        <taxon>Bacteria</taxon>
        <taxon>Pseudomonadati</taxon>
        <taxon>Pseudomonadota</taxon>
        <taxon>Alphaproteobacteria</taxon>
        <taxon>Rhodospirillales</taxon>
        <taxon>Dongiaceae</taxon>
        <taxon>Aliidongia</taxon>
    </lineage>
</organism>
<dbReference type="Pfam" id="PF13302">
    <property type="entry name" value="Acetyltransf_3"/>
    <property type="match status" value="1"/>
</dbReference>
<evidence type="ECO:0000259" key="1">
    <source>
        <dbReference type="PROSITE" id="PS51186"/>
    </source>
</evidence>
<evidence type="ECO:0000313" key="3">
    <source>
        <dbReference type="Proteomes" id="UP000646365"/>
    </source>
</evidence>
<protein>
    <submittedName>
        <fullName evidence="2">Alanine acetyltransferase</fullName>
    </submittedName>
</protein>
<proteinExistence type="predicted"/>
<dbReference type="EMBL" id="BMJQ01000009">
    <property type="protein sequence ID" value="GGF26357.1"/>
    <property type="molecule type" value="Genomic_DNA"/>
</dbReference>
<dbReference type="PANTHER" id="PTHR43792">
    <property type="entry name" value="GNAT FAMILY, PUTATIVE (AFU_ORTHOLOGUE AFUA_3G00765)-RELATED-RELATED"/>
    <property type="match status" value="1"/>
</dbReference>
<feature type="domain" description="N-acetyltransferase" evidence="1">
    <location>
        <begin position="14"/>
        <end position="171"/>
    </location>
</feature>
<dbReference type="Gene3D" id="3.40.630.30">
    <property type="match status" value="1"/>
</dbReference>
<evidence type="ECO:0000313" key="2">
    <source>
        <dbReference type="EMBL" id="GGF26357.1"/>
    </source>
</evidence>
<dbReference type="SUPFAM" id="SSF55729">
    <property type="entry name" value="Acyl-CoA N-acyltransferases (Nat)"/>
    <property type="match status" value="1"/>
</dbReference>